<dbReference type="InterPro" id="IPR011074">
    <property type="entry name" value="CRAL/TRIO_N_dom"/>
</dbReference>
<dbReference type="AlphaFoldDB" id="A0A5C3L475"/>
<gene>
    <name evidence="2" type="ORF">FA15DRAFT_171250</name>
</gene>
<proteinExistence type="predicted"/>
<dbReference type="EMBL" id="ML210164">
    <property type="protein sequence ID" value="TFK27515.1"/>
    <property type="molecule type" value="Genomic_DNA"/>
</dbReference>
<dbReference type="OrthoDB" id="75724at2759"/>
<dbReference type="SUPFAM" id="SSF46938">
    <property type="entry name" value="CRAL/TRIO N-terminal domain"/>
    <property type="match status" value="1"/>
</dbReference>
<dbReference type="Pfam" id="PF03765">
    <property type="entry name" value="CRAL_TRIO_N"/>
    <property type="match status" value="1"/>
</dbReference>
<dbReference type="InterPro" id="IPR052578">
    <property type="entry name" value="PI_Transfer_CRAL-TRIO"/>
</dbReference>
<evidence type="ECO:0000313" key="3">
    <source>
        <dbReference type="Proteomes" id="UP000307440"/>
    </source>
</evidence>
<organism evidence="2 3">
    <name type="scientific">Coprinopsis marcescibilis</name>
    <name type="common">Agaric fungus</name>
    <name type="synonym">Psathyrella marcescibilis</name>
    <dbReference type="NCBI Taxonomy" id="230819"/>
    <lineage>
        <taxon>Eukaryota</taxon>
        <taxon>Fungi</taxon>
        <taxon>Dikarya</taxon>
        <taxon>Basidiomycota</taxon>
        <taxon>Agaricomycotina</taxon>
        <taxon>Agaricomycetes</taxon>
        <taxon>Agaricomycetidae</taxon>
        <taxon>Agaricales</taxon>
        <taxon>Agaricineae</taxon>
        <taxon>Psathyrellaceae</taxon>
        <taxon>Coprinopsis</taxon>
    </lineage>
</organism>
<name>A0A5C3L475_COPMA</name>
<reference evidence="2 3" key="1">
    <citation type="journal article" date="2019" name="Nat. Ecol. Evol.">
        <title>Megaphylogeny resolves global patterns of mushroom evolution.</title>
        <authorList>
            <person name="Varga T."/>
            <person name="Krizsan K."/>
            <person name="Foldi C."/>
            <person name="Dima B."/>
            <person name="Sanchez-Garcia M."/>
            <person name="Sanchez-Ramirez S."/>
            <person name="Szollosi G.J."/>
            <person name="Szarkandi J.G."/>
            <person name="Papp V."/>
            <person name="Albert L."/>
            <person name="Andreopoulos W."/>
            <person name="Angelini C."/>
            <person name="Antonin V."/>
            <person name="Barry K.W."/>
            <person name="Bougher N.L."/>
            <person name="Buchanan P."/>
            <person name="Buyck B."/>
            <person name="Bense V."/>
            <person name="Catcheside P."/>
            <person name="Chovatia M."/>
            <person name="Cooper J."/>
            <person name="Damon W."/>
            <person name="Desjardin D."/>
            <person name="Finy P."/>
            <person name="Geml J."/>
            <person name="Haridas S."/>
            <person name="Hughes K."/>
            <person name="Justo A."/>
            <person name="Karasinski D."/>
            <person name="Kautmanova I."/>
            <person name="Kiss B."/>
            <person name="Kocsube S."/>
            <person name="Kotiranta H."/>
            <person name="LaButti K.M."/>
            <person name="Lechner B.E."/>
            <person name="Liimatainen K."/>
            <person name="Lipzen A."/>
            <person name="Lukacs Z."/>
            <person name="Mihaltcheva S."/>
            <person name="Morgado L.N."/>
            <person name="Niskanen T."/>
            <person name="Noordeloos M.E."/>
            <person name="Ohm R.A."/>
            <person name="Ortiz-Santana B."/>
            <person name="Ovrebo C."/>
            <person name="Racz N."/>
            <person name="Riley R."/>
            <person name="Savchenko A."/>
            <person name="Shiryaev A."/>
            <person name="Soop K."/>
            <person name="Spirin V."/>
            <person name="Szebenyi C."/>
            <person name="Tomsovsky M."/>
            <person name="Tulloss R.E."/>
            <person name="Uehling J."/>
            <person name="Grigoriev I.V."/>
            <person name="Vagvolgyi C."/>
            <person name="Papp T."/>
            <person name="Martin F.M."/>
            <person name="Miettinen O."/>
            <person name="Hibbett D.S."/>
            <person name="Nagy L.G."/>
        </authorList>
    </citation>
    <scope>NUCLEOTIDE SEQUENCE [LARGE SCALE GENOMIC DNA]</scope>
    <source>
        <strain evidence="2 3">CBS 121175</strain>
    </source>
</reference>
<evidence type="ECO:0000313" key="2">
    <source>
        <dbReference type="EMBL" id="TFK27515.1"/>
    </source>
</evidence>
<dbReference type="Proteomes" id="UP000307440">
    <property type="component" value="Unassembled WGS sequence"/>
</dbReference>
<dbReference type="PANTHER" id="PTHR45824">
    <property type="entry name" value="GH16843P"/>
    <property type="match status" value="1"/>
</dbReference>
<evidence type="ECO:0000259" key="1">
    <source>
        <dbReference type="SMART" id="SM01100"/>
    </source>
</evidence>
<dbReference type="InterPro" id="IPR036865">
    <property type="entry name" value="CRAL-TRIO_dom_sf"/>
</dbReference>
<protein>
    <recommendedName>
        <fullName evidence="1">CRAL/TRIO N-terminal domain-containing protein</fullName>
    </recommendedName>
</protein>
<dbReference type="GO" id="GO:0008526">
    <property type="term" value="F:phosphatidylinositol transfer activity"/>
    <property type="evidence" value="ECO:0007669"/>
    <property type="project" value="TreeGrafter"/>
</dbReference>
<dbReference type="PANTHER" id="PTHR45824:SF29">
    <property type="entry name" value="GH16843P"/>
    <property type="match status" value="1"/>
</dbReference>
<accession>A0A5C3L475</accession>
<dbReference type="SMART" id="SM01100">
    <property type="entry name" value="CRAL_TRIO_N"/>
    <property type="match status" value="1"/>
</dbReference>
<dbReference type="Gene3D" id="3.40.525.10">
    <property type="entry name" value="CRAL-TRIO lipid binding domain"/>
    <property type="match status" value="1"/>
</dbReference>
<sequence length="181" mass="20931">MSIPESEAGPPMAPNVVRNLPIPPLPSYHVHDPSPPLTGVQTAAYGTLLAHFVRQNYNLPPTKIEPFVDELKEGERFWLSRECMLRFLRASGWKAPAAIERLEDTIRWRRRWGVIRGGYLTPDRQVDYAGRTFTFGFDAQGRPVNYIYPTRRQANRLTPNELQTYFWMLERCIDIMEPGVE</sequence>
<dbReference type="InterPro" id="IPR036273">
    <property type="entry name" value="CRAL/TRIO_N_dom_sf"/>
</dbReference>
<dbReference type="STRING" id="230819.A0A5C3L475"/>
<feature type="domain" description="CRAL/TRIO N-terminal" evidence="1">
    <location>
        <begin position="80"/>
        <end position="105"/>
    </location>
</feature>
<keyword evidence="3" id="KW-1185">Reference proteome</keyword>